<evidence type="ECO:0000313" key="2">
    <source>
        <dbReference type="Proteomes" id="UP001355653"/>
    </source>
</evidence>
<proteinExistence type="predicted"/>
<organism evidence="1 2">
    <name type="scientific">Paenibacillus chondroitinus</name>
    <dbReference type="NCBI Taxonomy" id="59842"/>
    <lineage>
        <taxon>Bacteria</taxon>
        <taxon>Bacillati</taxon>
        <taxon>Bacillota</taxon>
        <taxon>Bacilli</taxon>
        <taxon>Bacillales</taxon>
        <taxon>Paenibacillaceae</taxon>
        <taxon>Paenibacillus</taxon>
    </lineage>
</organism>
<name>A0ABU6DHN0_9BACL</name>
<accession>A0ABU6DHN0</accession>
<comment type="caution">
    <text evidence="1">The sequence shown here is derived from an EMBL/GenBank/DDBJ whole genome shotgun (WGS) entry which is preliminary data.</text>
</comment>
<dbReference type="EMBL" id="JAROBY010000047">
    <property type="protein sequence ID" value="MEB4797260.1"/>
    <property type="molecule type" value="Genomic_DNA"/>
</dbReference>
<sequence length="105" mass="12147">MTPSDVMAISKHLPVLYFYNFEDHGWGFTLHHQGEAVSAFDLSYEQEEVDLMNYVQGKFPDQNAVELLYISPDFFGICSRRRPSHNLSGSTPWWMTSKQSLVSKR</sequence>
<protein>
    <submittedName>
        <fullName evidence="1">Uncharacterized protein</fullName>
    </submittedName>
</protein>
<dbReference type="RefSeq" id="WP_127456200.1">
    <property type="nucleotide sequence ID" value="NZ_JAROBY010000047.1"/>
</dbReference>
<gene>
    <name evidence="1" type="ORF">P5G65_25480</name>
</gene>
<dbReference type="Proteomes" id="UP001355653">
    <property type="component" value="Unassembled WGS sequence"/>
</dbReference>
<keyword evidence="2" id="KW-1185">Reference proteome</keyword>
<evidence type="ECO:0000313" key="1">
    <source>
        <dbReference type="EMBL" id="MEB4797260.1"/>
    </source>
</evidence>
<reference evidence="1 2" key="1">
    <citation type="submission" date="2023-03" db="EMBL/GenBank/DDBJ databases">
        <title>Bacillus Genome Sequencing.</title>
        <authorList>
            <person name="Dunlap C."/>
        </authorList>
    </citation>
    <scope>NUCLEOTIDE SEQUENCE [LARGE SCALE GENOMIC DNA]</scope>
    <source>
        <strain evidence="1 2">NRS-1351</strain>
    </source>
</reference>